<evidence type="ECO:0000256" key="6">
    <source>
        <dbReference type="SAM" id="MobiDB-lite"/>
    </source>
</evidence>
<accession>A0A657IU40</accession>
<evidence type="ECO:0000256" key="1">
    <source>
        <dbReference type="ARBA" id="ARBA00022490"/>
    </source>
</evidence>
<feature type="region of interest" description="Disordered" evidence="6">
    <location>
        <begin position="1"/>
        <end position="27"/>
    </location>
</feature>
<reference evidence="8 9" key="1">
    <citation type="submission" date="2016-04" db="EMBL/GenBank/DDBJ databases">
        <title>Identification of putative biosynthetic pathways for the production of bioactive secondary metabolites by the marine actinomycete Kocuria kristinae RUTW2-3.</title>
        <authorList>
            <person name="Waterworth S.C."/>
            <person name="Walmsley T.A."/>
            <person name="Matongo T."/>
            <person name="Davies-Coleman M.T."/>
            <person name="Dorrington R.A."/>
        </authorList>
    </citation>
    <scope>NUCLEOTIDE SEQUENCE [LARGE SCALE GENOMIC DNA]</scope>
    <source>
        <strain evidence="8 9">RUTW4-5</strain>
    </source>
</reference>
<feature type="domain" description="DJ-1/PfpI" evidence="7">
    <location>
        <begin position="77"/>
        <end position="202"/>
    </location>
</feature>
<dbReference type="AlphaFoldDB" id="A0A657IU40"/>
<comment type="caution">
    <text evidence="8">The sequence shown here is derived from an EMBL/GenBank/DDBJ whole genome shotgun (WGS) entry which is preliminary data.</text>
</comment>
<gene>
    <name evidence="8" type="ORF">A5N15_09120</name>
</gene>
<dbReference type="GO" id="GO:0036524">
    <property type="term" value="F:protein deglycase activity"/>
    <property type="evidence" value="ECO:0007669"/>
    <property type="project" value="InterPro"/>
</dbReference>
<dbReference type="Proteomes" id="UP000092021">
    <property type="component" value="Unassembled WGS sequence"/>
</dbReference>
<dbReference type="NCBIfam" id="NF003168">
    <property type="entry name" value="PRK04155.1"/>
    <property type="match status" value="1"/>
</dbReference>
<dbReference type="GO" id="GO:0019172">
    <property type="term" value="F:glyoxalase III activity"/>
    <property type="evidence" value="ECO:0007669"/>
    <property type="project" value="TreeGrafter"/>
</dbReference>
<evidence type="ECO:0000313" key="8">
    <source>
        <dbReference type="EMBL" id="OAX56899.1"/>
    </source>
</evidence>
<dbReference type="PIRSF" id="PIRSF037798">
    <property type="entry name" value="Chaperone_HchA"/>
    <property type="match status" value="1"/>
</dbReference>
<dbReference type="InterPro" id="IPR050325">
    <property type="entry name" value="Prot/Nucl_acid_deglycase"/>
</dbReference>
<keyword evidence="1" id="KW-0963">Cytoplasm</keyword>
<evidence type="ECO:0000256" key="5">
    <source>
        <dbReference type="ARBA" id="ARBA00023204"/>
    </source>
</evidence>
<dbReference type="GO" id="GO:0005737">
    <property type="term" value="C:cytoplasm"/>
    <property type="evidence" value="ECO:0007669"/>
    <property type="project" value="TreeGrafter"/>
</dbReference>
<dbReference type="GO" id="GO:0019243">
    <property type="term" value="P:methylglyoxal catabolic process to D-lactate via S-lactoyl-glutathione"/>
    <property type="evidence" value="ECO:0007669"/>
    <property type="project" value="TreeGrafter"/>
</dbReference>
<dbReference type="InterPro" id="IPR029062">
    <property type="entry name" value="Class_I_gatase-like"/>
</dbReference>
<keyword evidence="3" id="KW-0378">Hydrolase</keyword>
<dbReference type="InterPro" id="IPR002818">
    <property type="entry name" value="DJ-1/PfpI"/>
</dbReference>
<keyword evidence="2" id="KW-0227">DNA damage</keyword>
<dbReference type="SUPFAM" id="SSF52317">
    <property type="entry name" value="Class I glutamine amidotransferase-like"/>
    <property type="match status" value="1"/>
</dbReference>
<proteinExistence type="predicted"/>
<evidence type="ECO:0000256" key="3">
    <source>
        <dbReference type="ARBA" id="ARBA00022801"/>
    </source>
</evidence>
<dbReference type="PANTHER" id="PTHR48094">
    <property type="entry name" value="PROTEIN/NUCLEIC ACID DEGLYCASE DJ-1-RELATED"/>
    <property type="match status" value="1"/>
</dbReference>
<dbReference type="InterPro" id="IPR017283">
    <property type="entry name" value="HchA"/>
</dbReference>
<evidence type="ECO:0000313" key="9">
    <source>
        <dbReference type="Proteomes" id="UP000092021"/>
    </source>
</evidence>
<organism evidence="8 9">
    <name type="scientific">Rothia kristinae</name>
    <dbReference type="NCBI Taxonomy" id="37923"/>
    <lineage>
        <taxon>Bacteria</taxon>
        <taxon>Bacillati</taxon>
        <taxon>Actinomycetota</taxon>
        <taxon>Actinomycetes</taxon>
        <taxon>Micrococcales</taxon>
        <taxon>Micrococcaceae</taxon>
        <taxon>Rothia</taxon>
    </lineage>
</organism>
<keyword evidence="5" id="KW-0234">DNA repair</keyword>
<dbReference type="Gene3D" id="3.40.50.880">
    <property type="match status" value="1"/>
</dbReference>
<protein>
    <submittedName>
        <fullName evidence="8">Chaperone protein HchA</fullName>
    </submittedName>
</protein>
<evidence type="ECO:0000256" key="2">
    <source>
        <dbReference type="ARBA" id="ARBA00022763"/>
    </source>
</evidence>
<sequence>MSEQNQDRAPLADPAEDDAFFPSPYSLSQYVPPKTDFDGVEHEGEYTGGRWKVLMIGTEERYLMTEEGKFFSTGNHPVEMLLPLKHLADAGFEVEIATITGAPVKLELWAMPAEDEAVKDTFERFKQQLKNPRKLSDLVESELGEDSDYLGVFIPGGHGAVNDLPESELVQQVLDFVQDRQRTLITLCHGPAALLASGLGREESRFAGYEITVFPDALDEGPNVEIGYLPGHLRWLVAEELGKQGLKVLNEDMTGAVHRDRNLLTGDSPLASHALGKLAADVLLDEAARGTEMWRRAWI</sequence>
<dbReference type="GO" id="GO:0006281">
    <property type="term" value="P:DNA repair"/>
    <property type="evidence" value="ECO:0007669"/>
    <property type="project" value="UniProtKB-KW"/>
</dbReference>
<evidence type="ECO:0000256" key="4">
    <source>
        <dbReference type="ARBA" id="ARBA00023016"/>
    </source>
</evidence>
<dbReference type="EMBL" id="LWGZ01000809">
    <property type="protein sequence ID" value="OAX56899.1"/>
    <property type="molecule type" value="Genomic_DNA"/>
</dbReference>
<dbReference type="Pfam" id="PF01965">
    <property type="entry name" value="DJ-1_PfpI"/>
    <property type="match status" value="1"/>
</dbReference>
<dbReference type="PANTHER" id="PTHR48094:SF20">
    <property type="entry name" value="PROTEIN_NUCLEIC ACID DEGLYCASE 1"/>
    <property type="match status" value="1"/>
</dbReference>
<keyword evidence="4" id="KW-0346">Stress response</keyword>
<evidence type="ECO:0000259" key="7">
    <source>
        <dbReference type="Pfam" id="PF01965"/>
    </source>
</evidence>
<name>A0A657IU40_9MICC</name>